<name>A0AAV9UWP2_9PEZI</name>
<feature type="compositionally biased region" description="Low complexity" evidence="1">
    <location>
        <begin position="356"/>
        <end position="368"/>
    </location>
</feature>
<feature type="compositionally biased region" description="Polar residues" evidence="1">
    <location>
        <begin position="516"/>
        <end position="529"/>
    </location>
</feature>
<keyword evidence="3" id="KW-1185">Reference proteome</keyword>
<feature type="compositionally biased region" description="Pro residues" evidence="1">
    <location>
        <begin position="369"/>
        <end position="385"/>
    </location>
</feature>
<feature type="compositionally biased region" description="Low complexity" evidence="1">
    <location>
        <begin position="168"/>
        <end position="182"/>
    </location>
</feature>
<accession>A0AAV9UWP2</accession>
<feature type="compositionally biased region" description="Low complexity" evidence="1">
    <location>
        <begin position="53"/>
        <end position="79"/>
    </location>
</feature>
<comment type="caution">
    <text evidence="2">The sequence shown here is derived from an EMBL/GenBank/DDBJ whole genome shotgun (WGS) entry which is preliminary data.</text>
</comment>
<dbReference type="AlphaFoldDB" id="A0AAV9UWP2"/>
<gene>
    <name evidence="2" type="ORF">TWF696_006562</name>
</gene>
<reference evidence="2 3" key="1">
    <citation type="submission" date="2019-10" db="EMBL/GenBank/DDBJ databases">
        <authorList>
            <person name="Palmer J.M."/>
        </authorList>
    </citation>
    <scope>NUCLEOTIDE SEQUENCE [LARGE SCALE GENOMIC DNA]</scope>
    <source>
        <strain evidence="2 3">TWF696</strain>
    </source>
</reference>
<evidence type="ECO:0000256" key="1">
    <source>
        <dbReference type="SAM" id="MobiDB-lite"/>
    </source>
</evidence>
<feature type="compositionally biased region" description="Polar residues" evidence="1">
    <location>
        <begin position="227"/>
        <end position="237"/>
    </location>
</feature>
<protein>
    <submittedName>
        <fullName evidence="2">Uncharacterized protein</fullName>
    </submittedName>
</protein>
<feature type="region of interest" description="Disordered" evidence="1">
    <location>
        <begin position="1"/>
        <end position="410"/>
    </location>
</feature>
<feature type="compositionally biased region" description="Low complexity" evidence="1">
    <location>
        <begin position="310"/>
        <end position="329"/>
    </location>
</feature>
<sequence length="958" mass="103458">MSNYNPNYRRDTKGSSPPYSRDHSPEPTHARDRSQSGSTLQLPDTKPGGLSVTTPAAGSTAYTPYYAAASPTSSPVSTKPNPPSPKAGDKSSYKAYRPPVQQAYSTDSVIPSQPHGPYTAYQPPKPVTTTQLPNVAPPASRPQPSPAISPLLPASGQVAGDNRPISPPTQTLPSPLSTASPPRDSRPQSLAEGAHTAPPFFNDHAVAPLFSGNKPPTATAPAQYTPSVSDSIASTPTAYERPAPFPGKPMTQSPPPPVTPPIASGPFTPQGGAYHQQPQQNVQPYSSPPRPAQNAPGPQGPSYVSPPPASNAAVVAAAAAATSAGFASAAPPPQRPQTGPVGTGYADPNYRPFISPVQPKQQQQQQPTVHPPAPPAAIVPVPPPQSQAYAVELPSSPGSPNVPPKPSKQLSFTLPPSDIYAERIANFMNMLEKEASLGPTGSPTIGVPEPEDLETRRNRVFKDWIVSESKLRGPKFATDLADELDSLSFGSKRASEQFSAKPRGNADVYSSPKPTPSYSQPAVSQSTPSPQQAAVVQPPPPRVTNIDVTKLLPLIYPPPPPKVSAAVKLAPFQRTFASAANLAFIEKNRQNFATNQAQVEQRIQNEIDEVRRRRGKRNPADAENVVREIRKREGQDAYERFDRDVVTTTYGELMKTAEIIETVKQGVEDIVNDHADTLSPAELLEIFSFVTAVQDFSTTVHNHMESLLTERSMKYMYSLTVPLYEANDAAEAKKIEAWNQGVVAGQVADNKAADEKRVAKYSKFIVETCDGAISREKSKSARLTTELTQIVRNVDGGLRDGGRIEFNIPSHEDIRPYDLSEEGKLLWLRSKILAAALAIQASIDSQKALQKTKDVARRLAIKARYAAQEAEAVRQHPTNQQKNIEDINKLREQQAREIEELTKSEELASEVRGIEKGRFEASVRPAADTLKDRALSVGGERAQNWLKDGRDEALLGWV</sequence>
<feature type="compositionally biased region" description="Pro residues" evidence="1">
    <location>
        <begin position="135"/>
        <end position="147"/>
    </location>
</feature>
<feature type="compositionally biased region" description="Basic and acidic residues" evidence="1">
    <location>
        <begin position="20"/>
        <end position="34"/>
    </location>
</feature>
<evidence type="ECO:0000313" key="3">
    <source>
        <dbReference type="Proteomes" id="UP001375240"/>
    </source>
</evidence>
<feature type="region of interest" description="Disordered" evidence="1">
    <location>
        <begin position="495"/>
        <end position="541"/>
    </location>
</feature>
<dbReference type="Proteomes" id="UP001375240">
    <property type="component" value="Unassembled WGS sequence"/>
</dbReference>
<feature type="compositionally biased region" description="Pro residues" evidence="1">
    <location>
        <begin position="243"/>
        <end position="260"/>
    </location>
</feature>
<feature type="compositionally biased region" description="Low complexity" evidence="1">
    <location>
        <begin position="215"/>
        <end position="226"/>
    </location>
</feature>
<feature type="compositionally biased region" description="Polar residues" evidence="1">
    <location>
        <begin position="276"/>
        <end position="285"/>
    </location>
</feature>
<feature type="compositionally biased region" description="Polar residues" evidence="1">
    <location>
        <begin position="102"/>
        <end position="111"/>
    </location>
</feature>
<dbReference type="EMBL" id="JAVHNQ010000004">
    <property type="protein sequence ID" value="KAK6350330.1"/>
    <property type="molecule type" value="Genomic_DNA"/>
</dbReference>
<proteinExistence type="predicted"/>
<evidence type="ECO:0000313" key="2">
    <source>
        <dbReference type="EMBL" id="KAK6350330.1"/>
    </source>
</evidence>
<organism evidence="2 3">
    <name type="scientific">Orbilia brochopaga</name>
    <dbReference type="NCBI Taxonomy" id="3140254"/>
    <lineage>
        <taxon>Eukaryota</taxon>
        <taxon>Fungi</taxon>
        <taxon>Dikarya</taxon>
        <taxon>Ascomycota</taxon>
        <taxon>Pezizomycotina</taxon>
        <taxon>Orbiliomycetes</taxon>
        <taxon>Orbiliales</taxon>
        <taxon>Orbiliaceae</taxon>
        <taxon>Orbilia</taxon>
    </lineage>
</organism>